<gene>
    <name evidence="2" type="ORF">KC685_05140</name>
</gene>
<reference evidence="2" key="2">
    <citation type="journal article" date="2021" name="Microbiome">
        <title>Successional dynamics and alternative stable states in a saline activated sludge microbial community over 9 years.</title>
        <authorList>
            <person name="Wang Y."/>
            <person name="Ye J."/>
            <person name="Ju F."/>
            <person name="Liu L."/>
            <person name="Boyd J.A."/>
            <person name="Deng Y."/>
            <person name="Parks D.H."/>
            <person name="Jiang X."/>
            <person name="Yin X."/>
            <person name="Woodcroft B.J."/>
            <person name="Tyson G.W."/>
            <person name="Hugenholtz P."/>
            <person name="Polz M.F."/>
            <person name="Zhang T."/>
        </authorList>
    </citation>
    <scope>NUCLEOTIDE SEQUENCE</scope>
    <source>
        <strain evidence="2">HKST-UBA17</strain>
    </source>
</reference>
<evidence type="ECO:0000313" key="2">
    <source>
        <dbReference type="EMBL" id="MCA9377272.1"/>
    </source>
</evidence>
<evidence type="ECO:0000313" key="3">
    <source>
        <dbReference type="Proteomes" id="UP000741282"/>
    </source>
</evidence>
<dbReference type="Proteomes" id="UP000741282">
    <property type="component" value="Unassembled WGS sequence"/>
</dbReference>
<feature type="transmembrane region" description="Helical" evidence="1">
    <location>
        <begin position="26"/>
        <end position="52"/>
    </location>
</feature>
<keyword evidence="1" id="KW-0472">Membrane</keyword>
<feature type="transmembrane region" description="Helical" evidence="1">
    <location>
        <begin position="290"/>
        <end position="310"/>
    </location>
</feature>
<accession>A0A955I2G2</accession>
<proteinExistence type="predicted"/>
<protein>
    <submittedName>
        <fullName evidence="2">Uncharacterized protein</fullName>
    </submittedName>
</protein>
<name>A0A955I2G2_9BACT</name>
<dbReference type="AlphaFoldDB" id="A0A955I2G2"/>
<dbReference type="EMBL" id="JAGQLN010000041">
    <property type="protein sequence ID" value="MCA9377272.1"/>
    <property type="molecule type" value="Genomic_DNA"/>
</dbReference>
<organism evidence="2 3">
    <name type="scientific">Candidatus Dojkabacteria bacterium</name>
    <dbReference type="NCBI Taxonomy" id="2099670"/>
    <lineage>
        <taxon>Bacteria</taxon>
        <taxon>Candidatus Dojkabacteria</taxon>
    </lineage>
</organism>
<reference evidence="2" key="1">
    <citation type="submission" date="2020-04" db="EMBL/GenBank/DDBJ databases">
        <authorList>
            <person name="Zhang T."/>
        </authorList>
    </citation>
    <scope>NUCLEOTIDE SEQUENCE</scope>
    <source>
        <strain evidence="2">HKST-UBA17</strain>
    </source>
</reference>
<keyword evidence="1" id="KW-1133">Transmembrane helix</keyword>
<comment type="caution">
    <text evidence="2">The sequence shown here is derived from an EMBL/GenBank/DDBJ whole genome shotgun (WGS) entry which is preliminary data.</text>
</comment>
<evidence type="ECO:0000256" key="1">
    <source>
        <dbReference type="SAM" id="Phobius"/>
    </source>
</evidence>
<sequence>MDRDMKTVNDFLDNDERVLWHGRPNYFVWVLSRILLPTVILLPLLTLLLYGIVVNKAYFLSVFLLFISLFIMMLFWEYYVVFTKKGFPKYYITSNSTIIILSELGGIKSPFMANELVFTRDNIVNIYHKQNIFEKLIGKNCRSIVFILGFRHTETSHQVELPSELAGRPVDEINETLSEAPYPKTKMNVVKDVDPIIRSVGFAQVGSPITFSSIDDFEQVNSVINEQQISEEPEWESFSSTKGLIIYALVKDKVRLARSLLYSSIIVFFLLIGIYMLAGSQELFLSVTSYYLPKILLIILGIFVVTSNTLKVITGWISPRYWITRNSLRIQGRSRKLISGVPFENIQLDRIKHVWRLRFAGDRNDSYILGIELDPVGPQRSNRRDSLISKGLKLWGGSLSYRVVVSISDSDGFIKVIGQKPQEIRQDIFEKILFYSSI</sequence>
<feature type="transmembrane region" description="Helical" evidence="1">
    <location>
        <begin position="58"/>
        <end position="81"/>
    </location>
</feature>
<feature type="transmembrane region" description="Helical" evidence="1">
    <location>
        <begin position="260"/>
        <end position="278"/>
    </location>
</feature>
<keyword evidence="1" id="KW-0812">Transmembrane</keyword>